<protein>
    <submittedName>
        <fullName evidence="1">Uncharacterized protein</fullName>
    </submittedName>
</protein>
<organism evidence="1 2">
    <name type="scientific">Capsicum baccatum</name>
    <name type="common">Peruvian pepper</name>
    <dbReference type="NCBI Taxonomy" id="33114"/>
    <lineage>
        <taxon>Eukaryota</taxon>
        <taxon>Viridiplantae</taxon>
        <taxon>Streptophyta</taxon>
        <taxon>Embryophyta</taxon>
        <taxon>Tracheophyta</taxon>
        <taxon>Spermatophyta</taxon>
        <taxon>Magnoliopsida</taxon>
        <taxon>eudicotyledons</taxon>
        <taxon>Gunneridae</taxon>
        <taxon>Pentapetalae</taxon>
        <taxon>asterids</taxon>
        <taxon>lamiids</taxon>
        <taxon>Solanales</taxon>
        <taxon>Solanaceae</taxon>
        <taxon>Solanoideae</taxon>
        <taxon>Capsiceae</taxon>
        <taxon>Capsicum</taxon>
    </lineage>
</organism>
<accession>A0A2G2W3Y9</accession>
<reference evidence="1 2" key="1">
    <citation type="journal article" date="2017" name="Genome Biol.">
        <title>New reference genome sequences of hot pepper reveal the massive evolution of plant disease-resistance genes by retroduplication.</title>
        <authorList>
            <person name="Kim S."/>
            <person name="Park J."/>
            <person name="Yeom S.I."/>
            <person name="Kim Y.M."/>
            <person name="Seo E."/>
            <person name="Kim K.T."/>
            <person name="Kim M.S."/>
            <person name="Lee J.M."/>
            <person name="Cheong K."/>
            <person name="Shin H.S."/>
            <person name="Kim S.B."/>
            <person name="Han K."/>
            <person name="Lee J."/>
            <person name="Park M."/>
            <person name="Lee H.A."/>
            <person name="Lee H.Y."/>
            <person name="Lee Y."/>
            <person name="Oh S."/>
            <person name="Lee J.H."/>
            <person name="Choi E."/>
            <person name="Choi E."/>
            <person name="Lee S.E."/>
            <person name="Jeon J."/>
            <person name="Kim H."/>
            <person name="Choi G."/>
            <person name="Song H."/>
            <person name="Lee J."/>
            <person name="Lee S.C."/>
            <person name="Kwon J.K."/>
            <person name="Lee H.Y."/>
            <person name="Koo N."/>
            <person name="Hong Y."/>
            <person name="Kim R.W."/>
            <person name="Kang W.H."/>
            <person name="Huh J.H."/>
            <person name="Kang B.C."/>
            <person name="Yang T.J."/>
            <person name="Lee Y.H."/>
            <person name="Bennetzen J.L."/>
            <person name="Choi D."/>
        </authorList>
    </citation>
    <scope>NUCLEOTIDE SEQUENCE [LARGE SCALE GENOMIC DNA]</scope>
    <source>
        <strain evidence="2">cv. PBC81</strain>
    </source>
</reference>
<proteinExistence type="predicted"/>
<sequence length="232" mass="26504">MKDLTNFSNDIKGKVEENEEKGYKLKPNVLEWIENVNELEDKWETTQGKRILYINIVQIAAFDWKSPLKQRTSEINFAGLKRLEKLWIQFVGTITREPVASTSQPMDNIATNVILAYLDTMSRDLAMENERLDRMVGQREQVGFSDTHQEESHSSHELRGKNVIPYTPMNLECCVVASRSQVGVVTTLPRVEVLESPFCDTLSIVRPHEDQTLVVGMQALVDPLDDEIDSPR</sequence>
<keyword evidence="2" id="KW-1185">Reference proteome</keyword>
<evidence type="ECO:0000313" key="2">
    <source>
        <dbReference type="Proteomes" id="UP000224567"/>
    </source>
</evidence>
<evidence type="ECO:0000313" key="1">
    <source>
        <dbReference type="EMBL" id="PHT39945.1"/>
    </source>
</evidence>
<dbReference type="Proteomes" id="UP000224567">
    <property type="component" value="Unassembled WGS sequence"/>
</dbReference>
<dbReference type="EMBL" id="MLFT02000008">
    <property type="protein sequence ID" value="PHT39945.1"/>
    <property type="molecule type" value="Genomic_DNA"/>
</dbReference>
<reference evidence="2" key="2">
    <citation type="journal article" date="2017" name="J. Anim. Genet.">
        <title>Multiple reference genome sequences of hot pepper reveal the massive evolution of plant disease resistance genes by retroduplication.</title>
        <authorList>
            <person name="Kim S."/>
            <person name="Park J."/>
            <person name="Yeom S.-I."/>
            <person name="Kim Y.-M."/>
            <person name="Seo E."/>
            <person name="Kim K.-T."/>
            <person name="Kim M.-S."/>
            <person name="Lee J.M."/>
            <person name="Cheong K."/>
            <person name="Shin H.-S."/>
            <person name="Kim S.-B."/>
            <person name="Han K."/>
            <person name="Lee J."/>
            <person name="Park M."/>
            <person name="Lee H.-A."/>
            <person name="Lee H.-Y."/>
            <person name="Lee Y."/>
            <person name="Oh S."/>
            <person name="Lee J.H."/>
            <person name="Choi E."/>
            <person name="Choi E."/>
            <person name="Lee S.E."/>
            <person name="Jeon J."/>
            <person name="Kim H."/>
            <person name="Choi G."/>
            <person name="Song H."/>
            <person name="Lee J."/>
            <person name="Lee S.-C."/>
            <person name="Kwon J.-K."/>
            <person name="Lee H.-Y."/>
            <person name="Koo N."/>
            <person name="Hong Y."/>
            <person name="Kim R.W."/>
            <person name="Kang W.-H."/>
            <person name="Huh J.H."/>
            <person name="Kang B.-C."/>
            <person name="Yang T.-J."/>
            <person name="Lee Y.-H."/>
            <person name="Bennetzen J.L."/>
            <person name="Choi D."/>
        </authorList>
    </citation>
    <scope>NUCLEOTIDE SEQUENCE [LARGE SCALE GENOMIC DNA]</scope>
    <source>
        <strain evidence="2">cv. PBC81</strain>
    </source>
</reference>
<comment type="caution">
    <text evidence="1">The sequence shown here is derived from an EMBL/GenBank/DDBJ whole genome shotgun (WGS) entry which is preliminary data.</text>
</comment>
<gene>
    <name evidence="1" type="ORF">CQW23_18799</name>
</gene>
<dbReference type="AlphaFoldDB" id="A0A2G2W3Y9"/>
<name>A0A2G2W3Y9_CAPBA</name>